<dbReference type="GO" id="GO:1990714">
    <property type="term" value="F:hydroxyproline O-galactosyltransferase activity"/>
    <property type="evidence" value="ECO:0007669"/>
    <property type="project" value="TreeGrafter"/>
</dbReference>
<gene>
    <name evidence="16" type="ORF">Cgig2_024687</name>
</gene>
<evidence type="ECO:0000256" key="2">
    <source>
        <dbReference type="ARBA" id="ARBA00004323"/>
    </source>
</evidence>
<evidence type="ECO:0000313" key="16">
    <source>
        <dbReference type="EMBL" id="KAJ8433982.1"/>
    </source>
</evidence>
<reference evidence="16" key="1">
    <citation type="submission" date="2022-04" db="EMBL/GenBank/DDBJ databases">
        <title>Carnegiea gigantea Genome sequencing and assembly v2.</title>
        <authorList>
            <person name="Copetti D."/>
            <person name="Sanderson M.J."/>
            <person name="Burquez A."/>
            <person name="Wojciechowski M.F."/>
        </authorList>
    </citation>
    <scope>NUCLEOTIDE SEQUENCE</scope>
    <source>
        <strain evidence="16">SGP5-SGP5p</strain>
        <tissue evidence="16">Aerial part</tissue>
    </source>
</reference>
<dbReference type="EMBL" id="JAKOGI010000507">
    <property type="protein sequence ID" value="KAJ8433982.1"/>
    <property type="molecule type" value="Genomic_DNA"/>
</dbReference>
<keyword evidence="10 13" id="KW-0333">Golgi apparatus</keyword>
<organism evidence="16 17">
    <name type="scientific">Carnegiea gigantea</name>
    <dbReference type="NCBI Taxonomy" id="171969"/>
    <lineage>
        <taxon>Eukaryota</taxon>
        <taxon>Viridiplantae</taxon>
        <taxon>Streptophyta</taxon>
        <taxon>Embryophyta</taxon>
        <taxon>Tracheophyta</taxon>
        <taxon>Spermatophyta</taxon>
        <taxon>Magnoliopsida</taxon>
        <taxon>eudicotyledons</taxon>
        <taxon>Gunneridae</taxon>
        <taxon>Pentapetalae</taxon>
        <taxon>Caryophyllales</taxon>
        <taxon>Cactineae</taxon>
        <taxon>Cactaceae</taxon>
        <taxon>Cactoideae</taxon>
        <taxon>Echinocereeae</taxon>
        <taxon>Carnegiea</taxon>
    </lineage>
</organism>
<dbReference type="EC" id="2.4.1.-" evidence="13"/>
<dbReference type="InterPro" id="IPR001079">
    <property type="entry name" value="Galectin_CRD"/>
</dbReference>
<comment type="cofactor">
    <cofactor evidence="1 13">
        <name>Mn(2+)</name>
        <dbReference type="ChEBI" id="CHEBI:29035"/>
    </cofactor>
</comment>
<evidence type="ECO:0000256" key="14">
    <source>
        <dbReference type="SAM" id="SignalP"/>
    </source>
</evidence>
<comment type="similarity">
    <text evidence="4 13">Belongs to the glycosyltransferase 31 family.</text>
</comment>
<keyword evidence="9" id="KW-1133">Transmembrane helix</keyword>
<evidence type="ECO:0000256" key="8">
    <source>
        <dbReference type="ARBA" id="ARBA00022968"/>
    </source>
</evidence>
<dbReference type="SUPFAM" id="SSF49899">
    <property type="entry name" value="Concanavalin A-like lectins/glucanases"/>
    <property type="match status" value="1"/>
</dbReference>
<evidence type="ECO:0000256" key="4">
    <source>
        <dbReference type="ARBA" id="ARBA00008661"/>
    </source>
</evidence>
<evidence type="ECO:0000256" key="13">
    <source>
        <dbReference type="RuleBase" id="RU363063"/>
    </source>
</evidence>
<keyword evidence="8" id="KW-0735">Signal-anchor</keyword>
<dbReference type="GO" id="GO:0030246">
    <property type="term" value="F:carbohydrate binding"/>
    <property type="evidence" value="ECO:0007669"/>
    <property type="project" value="InterPro"/>
</dbReference>
<dbReference type="GO" id="GO:0000139">
    <property type="term" value="C:Golgi membrane"/>
    <property type="evidence" value="ECO:0007669"/>
    <property type="project" value="UniProtKB-SubCell"/>
</dbReference>
<dbReference type="PANTHER" id="PTHR11214:SF212">
    <property type="entry name" value="HYDROXYPROLINE O-GALACTOSYLTRANSFERASE GALT2"/>
    <property type="match status" value="1"/>
</dbReference>
<dbReference type="InterPro" id="IPR013320">
    <property type="entry name" value="ConA-like_dom_sf"/>
</dbReference>
<evidence type="ECO:0000256" key="3">
    <source>
        <dbReference type="ARBA" id="ARBA00004922"/>
    </source>
</evidence>
<keyword evidence="14" id="KW-0732">Signal</keyword>
<feature type="signal peptide" evidence="14">
    <location>
        <begin position="1"/>
        <end position="15"/>
    </location>
</feature>
<evidence type="ECO:0000256" key="5">
    <source>
        <dbReference type="ARBA" id="ARBA00022676"/>
    </source>
</evidence>
<dbReference type="FunFam" id="2.60.120.200:FF:000071">
    <property type="entry name" value="Hydroxyproline O-galactosyltransferase GALT2"/>
    <property type="match status" value="1"/>
</dbReference>
<comment type="subcellular location">
    <subcellularLocation>
        <location evidence="2 13">Golgi apparatus membrane</location>
        <topology evidence="2 13">Single-pass type II membrane protein</topology>
    </subcellularLocation>
</comment>
<dbReference type="Gene3D" id="3.90.550.50">
    <property type="match status" value="1"/>
</dbReference>
<comment type="caution">
    <text evidence="16">The sequence shown here is derived from an EMBL/GenBank/DDBJ whole genome shotgun (WGS) entry which is preliminary data.</text>
</comment>
<dbReference type="Gene3D" id="2.60.120.200">
    <property type="match status" value="1"/>
</dbReference>
<evidence type="ECO:0000256" key="9">
    <source>
        <dbReference type="ARBA" id="ARBA00022989"/>
    </source>
</evidence>
<accession>A0A9Q1K038</accession>
<dbReference type="Pfam" id="PF00337">
    <property type="entry name" value="Gal-bind_lectin"/>
    <property type="match status" value="1"/>
</dbReference>
<keyword evidence="12 13" id="KW-0464">Manganese</keyword>
<evidence type="ECO:0000256" key="6">
    <source>
        <dbReference type="ARBA" id="ARBA00022679"/>
    </source>
</evidence>
<proteinExistence type="inferred from homology"/>
<name>A0A9Q1K038_9CARY</name>
<evidence type="ECO:0000256" key="7">
    <source>
        <dbReference type="ARBA" id="ARBA00022692"/>
    </source>
</evidence>
<evidence type="ECO:0000256" key="10">
    <source>
        <dbReference type="ARBA" id="ARBA00023034"/>
    </source>
</evidence>
<dbReference type="GO" id="GO:1901137">
    <property type="term" value="P:carbohydrate derivative biosynthetic process"/>
    <property type="evidence" value="ECO:0007669"/>
    <property type="project" value="UniProtKB-ARBA"/>
</dbReference>
<dbReference type="AlphaFoldDB" id="A0A9Q1K038"/>
<dbReference type="PROSITE" id="PS51304">
    <property type="entry name" value="GALECTIN"/>
    <property type="match status" value="1"/>
</dbReference>
<evidence type="ECO:0000256" key="11">
    <source>
        <dbReference type="ARBA" id="ARBA00023136"/>
    </source>
</evidence>
<evidence type="ECO:0000256" key="1">
    <source>
        <dbReference type="ARBA" id="ARBA00001936"/>
    </source>
</evidence>
<dbReference type="OrthoDB" id="2139606at2759"/>
<protein>
    <recommendedName>
        <fullName evidence="13">Hexosyltransferase</fullName>
        <ecNumber evidence="13">2.4.1.-</ecNumber>
    </recommendedName>
</protein>
<keyword evidence="5 13" id="KW-0328">Glycosyltransferase</keyword>
<evidence type="ECO:0000259" key="15">
    <source>
        <dbReference type="PROSITE" id="PS51304"/>
    </source>
</evidence>
<keyword evidence="17" id="KW-1185">Reference proteome</keyword>
<sequence length="266" mass="30724">MTFFHLFCFIYSVKLGNFQVLMSFCTVDGYRRCEKWMHNDVVGPKESKTTSWFKRFIGRKKKPELTWPFPFAEGKMFILTVRAGLEGYHINVGGRHVTSFPYRTGFALEDATGLAVQGDLNVHSVYATSLPMSHPSFSPHRVLEMSAKWKAKPLPKEAIRLFIGVLSATNHFVERMAVRKTWMQYPEITSSNVVVRFFVALVHNVTTAYIMKCDDDTFIRLDMVLKQIETIPPKKSLYMGNLNLLHRPLRHGKWAVSYDVRMLSYV</sequence>
<comment type="pathway">
    <text evidence="3">Protein modification; protein glycosylation.</text>
</comment>
<evidence type="ECO:0000256" key="12">
    <source>
        <dbReference type="ARBA" id="ARBA00023211"/>
    </source>
</evidence>
<feature type="chain" id="PRO_5040458116" description="Hexosyltransferase" evidence="14">
    <location>
        <begin position="16"/>
        <end position="266"/>
    </location>
</feature>
<feature type="domain" description="Galectin" evidence="15">
    <location>
        <begin position="1"/>
        <end position="128"/>
    </location>
</feature>
<dbReference type="PANTHER" id="PTHR11214">
    <property type="entry name" value="BETA-1,3-N-ACETYLGLUCOSAMINYLTRANSFERASE"/>
    <property type="match status" value="1"/>
</dbReference>
<keyword evidence="6" id="KW-0808">Transferase</keyword>
<evidence type="ECO:0000313" key="17">
    <source>
        <dbReference type="Proteomes" id="UP001153076"/>
    </source>
</evidence>
<keyword evidence="11" id="KW-0472">Membrane</keyword>
<keyword evidence="7" id="KW-0812">Transmembrane</keyword>
<dbReference type="InterPro" id="IPR002659">
    <property type="entry name" value="Glyco_trans_31"/>
</dbReference>
<dbReference type="Proteomes" id="UP001153076">
    <property type="component" value="Unassembled WGS sequence"/>
</dbReference>